<feature type="region of interest" description="Disordered" evidence="1">
    <location>
        <begin position="1"/>
        <end position="29"/>
    </location>
</feature>
<name>A0AAU9TSW5_EUPED</name>
<feature type="compositionally biased region" description="Polar residues" evidence="1">
    <location>
        <begin position="1"/>
        <end position="12"/>
    </location>
</feature>
<reference evidence="2" key="1">
    <citation type="submission" date="2022-03" db="EMBL/GenBank/DDBJ databases">
        <authorList>
            <person name="Tunstrom K."/>
        </authorList>
    </citation>
    <scope>NUCLEOTIDE SEQUENCE</scope>
</reference>
<gene>
    <name evidence="2" type="ORF">EEDITHA_LOCUS4704</name>
</gene>
<feature type="region of interest" description="Disordered" evidence="1">
    <location>
        <begin position="46"/>
        <end position="70"/>
    </location>
</feature>
<dbReference type="InterPro" id="IPR050951">
    <property type="entry name" value="Retrovirus_Pol_polyprotein"/>
</dbReference>
<dbReference type="SUPFAM" id="SSF56672">
    <property type="entry name" value="DNA/RNA polymerases"/>
    <property type="match status" value="1"/>
</dbReference>
<dbReference type="EMBL" id="CAKOGL010000007">
    <property type="protein sequence ID" value="CAH2088554.1"/>
    <property type="molecule type" value="Genomic_DNA"/>
</dbReference>
<evidence type="ECO:0000313" key="2">
    <source>
        <dbReference type="EMBL" id="CAH2088554.1"/>
    </source>
</evidence>
<proteinExistence type="predicted"/>
<dbReference type="AlphaFoldDB" id="A0AAU9TSW5"/>
<dbReference type="Proteomes" id="UP001153954">
    <property type="component" value="Unassembled WGS sequence"/>
</dbReference>
<dbReference type="PANTHER" id="PTHR37984">
    <property type="entry name" value="PROTEIN CBG26694"/>
    <property type="match status" value="1"/>
</dbReference>
<evidence type="ECO:0000256" key="1">
    <source>
        <dbReference type="SAM" id="MobiDB-lite"/>
    </source>
</evidence>
<accession>A0AAU9TSW5</accession>
<sequence length="245" mass="26980">MDETGIQTSSNKPPRVLTKNAPDLPGGRVSHGWSYGRRYAGGTIRAKAHQPTAHRPNRAKGKGAPPALLSRKQRDRAVVFTLKAARQTFNEDEVNITLADGVSRRQKVLFFSANVEDAIQSMDSAEVELSPHARSLFDDDVGLMAIDVTETILNEEQRQALQALLNEYSDLFTPNKDPVKGVEHCIDTGDHTSIAVPLYRMSPQRKELLKIEVEMLKDGVIVSSTSPWAAPVVMVPKLDGLITED</sequence>
<evidence type="ECO:0000313" key="3">
    <source>
        <dbReference type="Proteomes" id="UP001153954"/>
    </source>
</evidence>
<protein>
    <recommendedName>
        <fullName evidence="4">Reverse transcriptase</fullName>
    </recommendedName>
</protein>
<dbReference type="Gene3D" id="3.10.10.10">
    <property type="entry name" value="HIV Type 1 Reverse Transcriptase, subunit A, domain 1"/>
    <property type="match status" value="1"/>
</dbReference>
<dbReference type="GO" id="GO:0071897">
    <property type="term" value="P:DNA biosynthetic process"/>
    <property type="evidence" value="ECO:0007669"/>
    <property type="project" value="UniProtKB-ARBA"/>
</dbReference>
<comment type="caution">
    <text evidence="2">The sequence shown here is derived from an EMBL/GenBank/DDBJ whole genome shotgun (WGS) entry which is preliminary data.</text>
</comment>
<keyword evidence="3" id="KW-1185">Reference proteome</keyword>
<organism evidence="2 3">
    <name type="scientific">Euphydryas editha</name>
    <name type="common">Edith's checkerspot</name>
    <dbReference type="NCBI Taxonomy" id="104508"/>
    <lineage>
        <taxon>Eukaryota</taxon>
        <taxon>Metazoa</taxon>
        <taxon>Ecdysozoa</taxon>
        <taxon>Arthropoda</taxon>
        <taxon>Hexapoda</taxon>
        <taxon>Insecta</taxon>
        <taxon>Pterygota</taxon>
        <taxon>Neoptera</taxon>
        <taxon>Endopterygota</taxon>
        <taxon>Lepidoptera</taxon>
        <taxon>Glossata</taxon>
        <taxon>Ditrysia</taxon>
        <taxon>Papilionoidea</taxon>
        <taxon>Nymphalidae</taxon>
        <taxon>Nymphalinae</taxon>
        <taxon>Euphydryas</taxon>
    </lineage>
</organism>
<evidence type="ECO:0008006" key="4">
    <source>
        <dbReference type="Google" id="ProtNLM"/>
    </source>
</evidence>
<dbReference type="PANTHER" id="PTHR37984:SF5">
    <property type="entry name" value="PROTEIN NYNRIN-LIKE"/>
    <property type="match status" value="1"/>
</dbReference>
<dbReference type="InterPro" id="IPR043502">
    <property type="entry name" value="DNA/RNA_pol_sf"/>
</dbReference>